<protein>
    <submittedName>
        <fullName evidence="1">Uncharacterized protein</fullName>
    </submittedName>
</protein>
<dbReference type="EMBL" id="JBEPMB010000008">
    <property type="protein sequence ID" value="MET3615524.1"/>
    <property type="molecule type" value="Genomic_DNA"/>
</dbReference>
<gene>
    <name evidence="1" type="ORF">ABID16_003871</name>
</gene>
<dbReference type="RefSeq" id="WP_354557997.1">
    <property type="nucleotide sequence ID" value="NZ_JBEPMB010000008.1"/>
</dbReference>
<organism evidence="1 2">
    <name type="scientific">Rhizobium aquaticum</name>
    <dbReference type="NCBI Taxonomy" id="1549636"/>
    <lineage>
        <taxon>Bacteria</taxon>
        <taxon>Pseudomonadati</taxon>
        <taxon>Pseudomonadota</taxon>
        <taxon>Alphaproteobacteria</taxon>
        <taxon>Hyphomicrobiales</taxon>
        <taxon>Rhizobiaceae</taxon>
        <taxon>Rhizobium/Agrobacterium group</taxon>
        <taxon>Rhizobium</taxon>
    </lineage>
</organism>
<proteinExistence type="predicted"/>
<accession>A0ABV2J440</accession>
<sequence length="106" mass="11403">MTRRLKSVSKKVALAAALPLAVFLLFATVFAITGEAPAALVIFPPARDPAGLPEDIEVLRWDGQTAVVTSDNLDYVRRLYQSGAVLVLPFRKSGCLALQPSRKPAV</sequence>
<evidence type="ECO:0000313" key="2">
    <source>
        <dbReference type="Proteomes" id="UP001549047"/>
    </source>
</evidence>
<name>A0ABV2J440_9HYPH</name>
<keyword evidence="2" id="KW-1185">Reference proteome</keyword>
<evidence type="ECO:0000313" key="1">
    <source>
        <dbReference type="EMBL" id="MET3615524.1"/>
    </source>
</evidence>
<reference evidence="1 2" key="1">
    <citation type="submission" date="2024-06" db="EMBL/GenBank/DDBJ databases">
        <title>Genomic Encyclopedia of Type Strains, Phase IV (KMG-IV): sequencing the most valuable type-strain genomes for metagenomic binning, comparative biology and taxonomic classification.</title>
        <authorList>
            <person name="Goeker M."/>
        </authorList>
    </citation>
    <scope>NUCLEOTIDE SEQUENCE [LARGE SCALE GENOMIC DNA]</scope>
    <source>
        <strain evidence="1 2">DSM 29780</strain>
    </source>
</reference>
<dbReference type="Proteomes" id="UP001549047">
    <property type="component" value="Unassembled WGS sequence"/>
</dbReference>
<comment type="caution">
    <text evidence="1">The sequence shown here is derived from an EMBL/GenBank/DDBJ whole genome shotgun (WGS) entry which is preliminary data.</text>
</comment>